<dbReference type="EMBL" id="HBUE01207003">
    <property type="protein sequence ID" value="CAG6532536.1"/>
    <property type="molecule type" value="Transcribed_RNA"/>
</dbReference>
<name>A0A8D8HD09_CULPI</name>
<evidence type="ECO:0000256" key="1">
    <source>
        <dbReference type="SAM" id="MobiDB-lite"/>
    </source>
</evidence>
<dbReference type="EMBL" id="HBUE01207002">
    <property type="protein sequence ID" value="CAG6532534.1"/>
    <property type="molecule type" value="Transcribed_RNA"/>
</dbReference>
<accession>A0A8D8HD09</accession>
<protein>
    <submittedName>
        <fullName evidence="2">(northern house mosquito) hypothetical protein</fullName>
    </submittedName>
</protein>
<dbReference type="EMBL" id="HBUE01313305">
    <property type="protein sequence ID" value="CAG6584406.1"/>
    <property type="molecule type" value="Transcribed_RNA"/>
</dbReference>
<feature type="compositionally biased region" description="Basic and acidic residues" evidence="1">
    <location>
        <begin position="72"/>
        <end position="105"/>
    </location>
</feature>
<organism evidence="2">
    <name type="scientific">Culex pipiens</name>
    <name type="common">House mosquito</name>
    <dbReference type="NCBI Taxonomy" id="7175"/>
    <lineage>
        <taxon>Eukaryota</taxon>
        <taxon>Metazoa</taxon>
        <taxon>Ecdysozoa</taxon>
        <taxon>Arthropoda</taxon>
        <taxon>Hexapoda</taxon>
        <taxon>Insecta</taxon>
        <taxon>Pterygota</taxon>
        <taxon>Neoptera</taxon>
        <taxon>Endopterygota</taxon>
        <taxon>Diptera</taxon>
        <taxon>Nematocera</taxon>
        <taxon>Culicoidea</taxon>
        <taxon>Culicidae</taxon>
        <taxon>Culicinae</taxon>
        <taxon>Culicini</taxon>
        <taxon>Culex</taxon>
        <taxon>Culex</taxon>
    </lineage>
</organism>
<feature type="compositionally biased region" description="Acidic residues" evidence="1">
    <location>
        <begin position="136"/>
        <end position="145"/>
    </location>
</feature>
<dbReference type="EMBL" id="HBUE01313306">
    <property type="protein sequence ID" value="CAG6584408.1"/>
    <property type="molecule type" value="Transcribed_RNA"/>
</dbReference>
<feature type="region of interest" description="Disordered" evidence="1">
    <location>
        <begin position="1"/>
        <end position="145"/>
    </location>
</feature>
<reference evidence="2" key="1">
    <citation type="submission" date="2021-05" db="EMBL/GenBank/DDBJ databases">
        <authorList>
            <person name="Alioto T."/>
            <person name="Alioto T."/>
            <person name="Gomez Garrido J."/>
        </authorList>
    </citation>
    <scope>NUCLEOTIDE SEQUENCE</scope>
</reference>
<evidence type="ECO:0000313" key="2">
    <source>
        <dbReference type="EMBL" id="CAG6532534.1"/>
    </source>
</evidence>
<dbReference type="EMBL" id="HBUE01078081">
    <property type="protein sequence ID" value="CAG6476239.1"/>
    <property type="molecule type" value="Transcribed_RNA"/>
</dbReference>
<dbReference type="AlphaFoldDB" id="A0A8D8HD09"/>
<proteinExistence type="predicted"/>
<sequence length="145" mass="15034">MRPVLLSGPPEPFEGTGVLDFPAESHHLPDVQPGRDGAAGEHGLGADLPVRSEPAAGTDVSSVAQVYGAPQRNERDDGQERRKGQTEASSRGRADEEGGQRKPGEGEVPPSDPAVHVGHPEGSGEGLLNTVPEPGDGPDEAELVR</sequence>